<dbReference type="Proteomes" id="UP001153269">
    <property type="component" value="Unassembled WGS sequence"/>
</dbReference>
<evidence type="ECO:0000313" key="1">
    <source>
        <dbReference type="EMBL" id="CAB1422669.1"/>
    </source>
</evidence>
<protein>
    <submittedName>
        <fullName evidence="1">Uncharacterized protein</fullName>
    </submittedName>
</protein>
<dbReference type="EMBL" id="CADEAL010000602">
    <property type="protein sequence ID" value="CAB1422669.1"/>
    <property type="molecule type" value="Genomic_DNA"/>
</dbReference>
<feature type="non-terminal residue" evidence="1">
    <location>
        <position position="53"/>
    </location>
</feature>
<gene>
    <name evidence="1" type="ORF">PLEPLA_LOCUS10587</name>
</gene>
<proteinExistence type="predicted"/>
<evidence type="ECO:0000313" key="2">
    <source>
        <dbReference type="Proteomes" id="UP001153269"/>
    </source>
</evidence>
<reference evidence="1" key="1">
    <citation type="submission" date="2020-03" db="EMBL/GenBank/DDBJ databases">
        <authorList>
            <person name="Weist P."/>
        </authorList>
    </citation>
    <scope>NUCLEOTIDE SEQUENCE</scope>
</reference>
<sequence length="53" mass="6093">MLGSIPLSLMDYLQIKQLTELRRFVADVEEEVEASFVETALSGRSEYVTELER</sequence>
<accession>A0A9N7U2S7</accession>
<comment type="caution">
    <text evidence="1">The sequence shown here is derived from an EMBL/GenBank/DDBJ whole genome shotgun (WGS) entry which is preliminary data.</text>
</comment>
<name>A0A9N7U2S7_PLEPL</name>
<dbReference type="AlphaFoldDB" id="A0A9N7U2S7"/>
<organism evidence="1 2">
    <name type="scientific">Pleuronectes platessa</name>
    <name type="common">European plaice</name>
    <dbReference type="NCBI Taxonomy" id="8262"/>
    <lineage>
        <taxon>Eukaryota</taxon>
        <taxon>Metazoa</taxon>
        <taxon>Chordata</taxon>
        <taxon>Craniata</taxon>
        <taxon>Vertebrata</taxon>
        <taxon>Euteleostomi</taxon>
        <taxon>Actinopterygii</taxon>
        <taxon>Neopterygii</taxon>
        <taxon>Teleostei</taxon>
        <taxon>Neoteleostei</taxon>
        <taxon>Acanthomorphata</taxon>
        <taxon>Carangaria</taxon>
        <taxon>Pleuronectiformes</taxon>
        <taxon>Pleuronectoidei</taxon>
        <taxon>Pleuronectidae</taxon>
        <taxon>Pleuronectes</taxon>
    </lineage>
</organism>
<keyword evidence="2" id="KW-1185">Reference proteome</keyword>